<dbReference type="Proteomes" id="UP000825367">
    <property type="component" value="Chromosome"/>
</dbReference>
<dbReference type="InterPro" id="IPR000014">
    <property type="entry name" value="PAS"/>
</dbReference>
<dbReference type="InterPro" id="IPR043128">
    <property type="entry name" value="Rev_trsase/Diguanyl_cyclase"/>
</dbReference>
<dbReference type="PROSITE" id="PS50113">
    <property type="entry name" value="PAC"/>
    <property type="match status" value="2"/>
</dbReference>
<dbReference type="CDD" id="cd00130">
    <property type="entry name" value="PAS"/>
    <property type="match status" value="2"/>
</dbReference>
<protein>
    <submittedName>
        <fullName evidence="4">Sensor domain-containing diguanylate cyclase</fullName>
    </submittedName>
</protein>
<evidence type="ECO:0000313" key="5">
    <source>
        <dbReference type="Proteomes" id="UP000825367"/>
    </source>
</evidence>
<dbReference type="SMART" id="SM00267">
    <property type="entry name" value="GGDEF"/>
    <property type="match status" value="1"/>
</dbReference>
<dbReference type="InterPro" id="IPR035965">
    <property type="entry name" value="PAS-like_dom_sf"/>
</dbReference>
<keyword evidence="5" id="KW-1185">Reference proteome</keyword>
<dbReference type="SMART" id="SM00091">
    <property type="entry name" value="PAS"/>
    <property type="match status" value="3"/>
</dbReference>
<dbReference type="CDD" id="cd01949">
    <property type="entry name" value="GGDEF"/>
    <property type="match status" value="1"/>
</dbReference>
<reference evidence="4 5" key="1">
    <citation type="submission" date="2021-07" db="EMBL/GenBank/DDBJ databases">
        <title>Whole genome sequencing of non-tuberculosis mycobacteria type-strains.</title>
        <authorList>
            <person name="Igarashi Y."/>
            <person name="Osugi A."/>
            <person name="Mitarai S."/>
        </authorList>
    </citation>
    <scope>NUCLEOTIDE SEQUENCE [LARGE SCALE GENOMIC DNA]</scope>
    <source>
        <strain evidence="4 5">JCM 16370</strain>
    </source>
</reference>
<dbReference type="InterPro" id="IPR000160">
    <property type="entry name" value="GGDEF_dom"/>
</dbReference>
<dbReference type="Gene3D" id="3.30.450.20">
    <property type="entry name" value="PAS domain"/>
    <property type="match status" value="3"/>
</dbReference>
<dbReference type="RefSeq" id="WP_164520028.1">
    <property type="nucleotide sequence ID" value="NZ_BAAAVX010000003.1"/>
</dbReference>
<dbReference type="InterPro" id="IPR052155">
    <property type="entry name" value="Biofilm_reg_signaling"/>
</dbReference>
<dbReference type="EMBL" id="CP080333">
    <property type="protein sequence ID" value="QYL18105.1"/>
    <property type="molecule type" value="Genomic_DNA"/>
</dbReference>
<dbReference type="Pfam" id="PF08447">
    <property type="entry name" value="PAS_3"/>
    <property type="match status" value="1"/>
</dbReference>
<name>A0ABX8VJX4_9MYCO</name>
<feature type="domain" description="PAS" evidence="1">
    <location>
        <begin position="296"/>
        <end position="325"/>
    </location>
</feature>
<sequence>MDVGAQISVDAMAEEAGFVALPPDAGVVVQNADGEIVAASEVAQDILGLSFGQMLGRTSQDPRWAAVDEDGRFLEGAQAPAMVARRTGVAVRNRIMGVHRPGSDAAGRHVWLYVDAVPIFRADDPDPWAVVAAFRPVSGEPLQALQLRESERLFRMIAEHSSDMVAWQLVDETTFLWVSPASRTVLGFEPDELIGTCGIDLVHPDERASLAESWRTTSGALTRFTMRMRHADGDYRWIETTAHVLPSDGDRPQQMITAHRDVSDRVNAERARDAAVRMFELAMSHATIGVGWRRRDGTLSRVNPAMCSILGRRTDELIGHSLREFATDDGTAFEDAVAAVYAGTRSHHEGERQFRRPDGTLVWGLQTIVGLPDESGAVTYFLVQLQDITEQKRAAAQLEQAALTDPLTGLSNRTVLEDRLTRALARARLTDTLVGVLFIDLDHFKTVNDRHGHAVGDKVLCEIGIRLAAAVRDTDTVVRLGGDEFVVVREHLHDVGQLEDLGQQILHSLAAPFEVDTHTLNISASVGSAVGLDLSATQLLSRADEAMYRAKREHRGHFSSPD</sequence>
<dbReference type="PROSITE" id="PS50887">
    <property type="entry name" value="GGDEF"/>
    <property type="match status" value="1"/>
</dbReference>
<feature type="domain" description="PAC" evidence="2">
    <location>
        <begin position="348"/>
        <end position="400"/>
    </location>
</feature>
<accession>A0ABX8VJX4</accession>
<evidence type="ECO:0000259" key="1">
    <source>
        <dbReference type="PROSITE" id="PS50112"/>
    </source>
</evidence>
<dbReference type="InterPro" id="IPR000700">
    <property type="entry name" value="PAS-assoc_C"/>
</dbReference>
<dbReference type="Gene3D" id="3.30.70.270">
    <property type="match status" value="1"/>
</dbReference>
<feature type="domain" description="PAS" evidence="1">
    <location>
        <begin position="150"/>
        <end position="212"/>
    </location>
</feature>
<dbReference type="InterPro" id="IPR013655">
    <property type="entry name" value="PAS_fold_3"/>
</dbReference>
<dbReference type="NCBIfam" id="TIGR00254">
    <property type="entry name" value="GGDEF"/>
    <property type="match status" value="1"/>
</dbReference>
<dbReference type="NCBIfam" id="TIGR00229">
    <property type="entry name" value="sensory_box"/>
    <property type="match status" value="2"/>
</dbReference>
<dbReference type="SUPFAM" id="SSF55073">
    <property type="entry name" value="Nucleotide cyclase"/>
    <property type="match status" value="1"/>
</dbReference>
<dbReference type="Pfam" id="PF00990">
    <property type="entry name" value="GGDEF"/>
    <property type="match status" value="1"/>
</dbReference>
<evidence type="ECO:0000313" key="4">
    <source>
        <dbReference type="EMBL" id="QYL18105.1"/>
    </source>
</evidence>
<dbReference type="SMART" id="SM00086">
    <property type="entry name" value="PAC"/>
    <property type="match status" value="2"/>
</dbReference>
<dbReference type="PANTHER" id="PTHR44757:SF2">
    <property type="entry name" value="BIOFILM ARCHITECTURE MAINTENANCE PROTEIN MBAA"/>
    <property type="match status" value="1"/>
</dbReference>
<feature type="domain" description="GGDEF" evidence="3">
    <location>
        <begin position="432"/>
        <end position="562"/>
    </location>
</feature>
<dbReference type="SUPFAM" id="SSF55785">
    <property type="entry name" value="PYP-like sensor domain (PAS domain)"/>
    <property type="match status" value="3"/>
</dbReference>
<organism evidence="4 5">
    <name type="scientific">Mycolicibacterium pallens</name>
    <dbReference type="NCBI Taxonomy" id="370524"/>
    <lineage>
        <taxon>Bacteria</taxon>
        <taxon>Bacillati</taxon>
        <taxon>Actinomycetota</taxon>
        <taxon>Actinomycetes</taxon>
        <taxon>Mycobacteriales</taxon>
        <taxon>Mycobacteriaceae</taxon>
        <taxon>Mycolicibacterium</taxon>
    </lineage>
</organism>
<dbReference type="PANTHER" id="PTHR44757">
    <property type="entry name" value="DIGUANYLATE CYCLASE DGCP"/>
    <property type="match status" value="1"/>
</dbReference>
<dbReference type="InterPro" id="IPR029787">
    <property type="entry name" value="Nucleotide_cyclase"/>
</dbReference>
<dbReference type="PROSITE" id="PS50112">
    <property type="entry name" value="PAS"/>
    <property type="match status" value="2"/>
</dbReference>
<evidence type="ECO:0000259" key="2">
    <source>
        <dbReference type="PROSITE" id="PS50113"/>
    </source>
</evidence>
<gene>
    <name evidence="4" type="ORF">K0O64_06090</name>
</gene>
<proteinExistence type="predicted"/>
<dbReference type="InterPro" id="IPR001610">
    <property type="entry name" value="PAC"/>
</dbReference>
<evidence type="ECO:0000259" key="3">
    <source>
        <dbReference type="PROSITE" id="PS50887"/>
    </source>
</evidence>
<dbReference type="Pfam" id="PF13426">
    <property type="entry name" value="PAS_9"/>
    <property type="match status" value="2"/>
</dbReference>
<feature type="domain" description="PAC" evidence="2">
    <location>
        <begin position="222"/>
        <end position="274"/>
    </location>
</feature>